<proteinExistence type="inferred from homology"/>
<evidence type="ECO:0000313" key="7">
    <source>
        <dbReference type="EMBL" id="SDF72756.1"/>
    </source>
</evidence>
<dbReference type="PANTHER" id="PTHR35863">
    <property type="entry name" value="COBALT-PRECORRIN-5B C(1)-METHYLTRANSFERASE"/>
    <property type="match status" value="1"/>
</dbReference>
<dbReference type="GO" id="GO:0043780">
    <property type="term" value="F:cobalt-precorrin-5B C1-methyltransferase activity"/>
    <property type="evidence" value="ECO:0007669"/>
    <property type="project" value="RHEA"/>
</dbReference>
<accession>A0A1G7NFL0</accession>
<evidence type="ECO:0000256" key="6">
    <source>
        <dbReference type="SAM" id="MobiDB-lite"/>
    </source>
</evidence>
<gene>
    <name evidence="5" type="primary">cbiD</name>
    <name evidence="7" type="ORF">SAMN05192586_11171</name>
</gene>
<evidence type="ECO:0000256" key="3">
    <source>
        <dbReference type="ARBA" id="ARBA00022679"/>
    </source>
</evidence>
<name>A0A1G7NFL0_9BACT</name>
<evidence type="ECO:0000313" key="8">
    <source>
        <dbReference type="Proteomes" id="UP000199355"/>
    </source>
</evidence>
<dbReference type="STRING" id="571438.SAMN05192586_11171"/>
<evidence type="ECO:0000256" key="4">
    <source>
        <dbReference type="ARBA" id="ARBA00022691"/>
    </source>
</evidence>
<keyword evidence="8" id="KW-1185">Reference proteome</keyword>
<keyword evidence="2 5" id="KW-0489">Methyltransferase</keyword>
<dbReference type="InterPro" id="IPR002748">
    <property type="entry name" value="CbiD"/>
</dbReference>
<dbReference type="Proteomes" id="UP000199355">
    <property type="component" value="Unassembled WGS sequence"/>
</dbReference>
<reference evidence="8" key="1">
    <citation type="submission" date="2016-10" db="EMBL/GenBank/DDBJ databases">
        <authorList>
            <person name="Varghese N."/>
            <person name="Submissions S."/>
        </authorList>
    </citation>
    <scope>NUCLEOTIDE SEQUENCE [LARGE SCALE GENOMIC DNA]</scope>
    <source>
        <strain evidence="8">KHC7</strain>
    </source>
</reference>
<dbReference type="PANTHER" id="PTHR35863:SF1">
    <property type="entry name" value="COBALT-PRECORRIN-5B C(1)-METHYLTRANSFERASE"/>
    <property type="match status" value="1"/>
</dbReference>
<sequence length="432" mass="43562">MKTALREGFTTGSAATGAALAALCLLREGSAPTEVEVPLPPFAPAPRPGRPAAACPETPGPEALVPAAPGPEASGDAQPHGWRTLPVAACGAGPAPELAALPLPPGRAAHAVVLKDGGDDPDATNGARITVTIIIEEATRMAAEQNAPAAAAAASGSGAPGDAQAFPPIRIDGGPGVGRVTLPGLPVPVGAAAINPVPRQQMEWALRHALSTRPGPRRPLTALVSVPEGAALAARTFNPRLGIVGGISILGTQGTVRPFSHAAWKATIAQGLEVALATGCPAVALSTGRRSERLLMARYPRLPPQAFVQAADFAAFSLKAAGALPGVDIIWGCFFGKLLKLAQGHAYTHARSADLDLTALAALCREHGATCAPAVARCTTAAQALELLLSEAAGPAVLRAATTKAAAVAAAFAGRPVRLHLFHTDGRELACL</sequence>
<dbReference type="HAMAP" id="MF_00787">
    <property type="entry name" value="CbiD"/>
    <property type="match status" value="1"/>
</dbReference>
<dbReference type="RefSeq" id="WP_218970736.1">
    <property type="nucleotide sequence ID" value="NZ_FNBX01000011.1"/>
</dbReference>
<evidence type="ECO:0000256" key="5">
    <source>
        <dbReference type="HAMAP-Rule" id="MF_00787"/>
    </source>
</evidence>
<evidence type="ECO:0000256" key="2">
    <source>
        <dbReference type="ARBA" id="ARBA00022603"/>
    </source>
</evidence>
<keyword evidence="3 5" id="KW-0808">Transferase</keyword>
<dbReference type="InterPro" id="IPR036074">
    <property type="entry name" value="CbiD_sf"/>
</dbReference>
<protein>
    <recommendedName>
        <fullName evidence="5">Cobalt-precorrin-5B C(1)-methyltransferase</fullName>
        <ecNumber evidence="5">2.1.1.195</ecNumber>
    </recommendedName>
    <alternativeName>
        <fullName evidence="5">Cobalt-precorrin-6A synthase</fullName>
    </alternativeName>
</protein>
<dbReference type="NCBIfam" id="TIGR00312">
    <property type="entry name" value="cbiD"/>
    <property type="match status" value="1"/>
</dbReference>
<dbReference type="UniPathway" id="UPA00148">
    <property type="reaction ID" value="UER00227"/>
</dbReference>
<evidence type="ECO:0000256" key="1">
    <source>
        <dbReference type="ARBA" id="ARBA00022573"/>
    </source>
</evidence>
<comment type="pathway">
    <text evidence="5">Cofactor biosynthesis; adenosylcobalamin biosynthesis; cob(II)yrinate a,c-diamide from sirohydrochlorin (anaerobic route): step 6/10.</text>
</comment>
<organism evidence="7 8">
    <name type="scientific">Desulfovibrio legallii</name>
    <dbReference type="NCBI Taxonomy" id="571438"/>
    <lineage>
        <taxon>Bacteria</taxon>
        <taxon>Pseudomonadati</taxon>
        <taxon>Thermodesulfobacteriota</taxon>
        <taxon>Desulfovibrionia</taxon>
        <taxon>Desulfovibrionales</taxon>
        <taxon>Desulfovibrionaceae</taxon>
        <taxon>Desulfovibrio</taxon>
    </lineage>
</organism>
<dbReference type="EMBL" id="FNBX01000011">
    <property type="protein sequence ID" value="SDF72756.1"/>
    <property type="molecule type" value="Genomic_DNA"/>
</dbReference>
<comment type="function">
    <text evidence="5">Catalyzes the methylation of C-1 in cobalt-precorrin-5B to form cobalt-precorrin-6A.</text>
</comment>
<dbReference type="Pfam" id="PF01888">
    <property type="entry name" value="CbiD"/>
    <property type="match status" value="2"/>
</dbReference>
<dbReference type="Gene3D" id="3.30.2110.10">
    <property type="entry name" value="CbiD-like"/>
    <property type="match status" value="1"/>
</dbReference>
<dbReference type="AlphaFoldDB" id="A0A1G7NFL0"/>
<keyword evidence="4 5" id="KW-0949">S-adenosyl-L-methionine</keyword>
<dbReference type="GO" id="GO:0019251">
    <property type="term" value="P:anaerobic cobalamin biosynthetic process"/>
    <property type="evidence" value="ECO:0007669"/>
    <property type="project" value="UniProtKB-UniRule"/>
</dbReference>
<dbReference type="GO" id="GO:0032259">
    <property type="term" value="P:methylation"/>
    <property type="evidence" value="ECO:0007669"/>
    <property type="project" value="UniProtKB-KW"/>
</dbReference>
<keyword evidence="1 5" id="KW-0169">Cobalamin biosynthesis</keyword>
<feature type="region of interest" description="Disordered" evidence="6">
    <location>
        <begin position="38"/>
        <end position="78"/>
    </location>
</feature>
<dbReference type="SUPFAM" id="SSF111342">
    <property type="entry name" value="CbiD-like"/>
    <property type="match status" value="2"/>
</dbReference>
<dbReference type="EC" id="2.1.1.195" evidence="5"/>
<comment type="similarity">
    <text evidence="5">Belongs to the CbiD family.</text>
</comment>
<comment type="catalytic activity">
    <reaction evidence="5">
        <text>Co-precorrin-5B + S-adenosyl-L-methionine = Co-precorrin-6A + S-adenosyl-L-homocysteine</text>
        <dbReference type="Rhea" id="RHEA:26285"/>
        <dbReference type="ChEBI" id="CHEBI:57856"/>
        <dbReference type="ChEBI" id="CHEBI:59789"/>
        <dbReference type="ChEBI" id="CHEBI:60063"/>
        <dbReference type="ChEBI" id="CHEBI:60064"/>
        <dbReference type="EC" id="2.1.1.195"/>
    </reaction>
</comment>
<feature type="compositionally biased region" description="Pro residues" evidence="6">
    <location>
        <begin position="38"/>
        <end position="49"/>
    </location>
</feature>